<name>A0A7Y6RBL8_9GAMM</name>
<evidence type="ECO:0000313" key="3">
    <source>
        <dbReference type="EMBL" id="NVF13823.1"/>
    </source>
</evidence>
<keyword evidence="4" id="KW-1185">Reference proteome</keyword>
<comment type="caution">
    <text evidence="3">The sequence shown here is derived from an EMBL/GenBank/DDBJ whole genome shotgun (WGS) entry which is preliminary data.</text>
</comment>
<protein>
    <submittedName>
        <fullName evidence="3">Glycosyltransferase family 2 protein</fullName>
    </submittedName>
</protein>
<comment type="similarity">
    <text evidence="1">Belongs to the glycosyltransferase 2 family. WaaE/KdtX subfamily.</text>
</comment>
<dbReference type="GO" id="GO:0016740">
    <property type="term" value="F:transferase activity"/>
    <property type="evidence" value="ECO:0007669"/>
    <property type="project" value="UniProtKB-KW"/>
</dbReference>
<dbReference type="InterPro" id="IPR029044">
    <property type="entry name" value="Nucleotide-diphossugar_trans"/>
</dbReference>
<dbReference type="Pfam" id="PF00535">
    <property type="entry name" value="Glycos_transf_2"/>
    <property type="match status" value="1"/>
</dbReference>
<organism evidence="3 4">
    <name type="scientific">Vreelandella maris</name>
    <dbReference type="NCBI Taxonomy" id="2729617"/>
    <lineage>
        <taxon>Bacteria</taxon>
        <taxon>Pseudomonadati</taxon>
        <taxon>Pseudomonadota</taxon>
        <taxon>Gammaproteobacteria</taxon>
        <taxon>Oceanospirillales</taxon>
        <taxon>Halomonadaceae</taxon>
        <taxon>Vreelandella</taxon>
    </lineage>
</organism>
<gene>
    <name evidence="3" type="ORF">HUO07_06530</name>
</gene>
<evidence type="ECO:0000259" key="2">
    <source>
        <dbReference type="Pfam" id="PF00535"/>
    </source>
</evidence>
<sequence length="250" mass="28296">MPAGVSVVIITRNAASTLQNTLDAVQCFENVVIYDNGSSDDTFRIAASYPNVSLHQGDFIGFGPTKRHAVSLAKHDWILSLDADEAPSPELIESITTWVNNASPSDLGEILRENWMMGQPVHYSGWGNDWLIRLFDRRSHNFNNAMVHEAISVNSISRVQRLSGTIKHTAVTDLSQFLEKINRYSNIRAESGKLKHYSVLAIFFKAIFAFLRTYFLQQGWRDGWRGLVIAVSNANGVFWKYMKNFLKTEH</sequence>
<dbReference type="InterPro" id="IPR001173">
    <property type="entry name" value="Glyco_trans_2-like"/>
</dbReference>
<evidence type="ECO:0000256" key="1">
    <source>
        <dbReference type="ARBA" id="ARBA00038494"/>
    </source>
</evidence>
<evidence type="ECO:0000313" key="4">
    <source>
        <dbReference type="Proteomes" id="UP000589984"/>
    </source>
</evidence>
<dbReference type="EMBL" id="JABWCV010000006">
    <property type="protein sequence ID" value="NVF13823.1"/>
    <property type="molecule type" value="Genomic_DNA"/>
</dbReference>
<accession>A0A7Y6RBL8</accession>
<dbReference type="Gene3D" id="3.90.550.10">
    <property type="entry name" value="Spore Coat Polysaccharide Biosynthesis Protein SpsA, Chain A"/>
    <property type="match status" value="1"/>
</dbReference>
<dbReference type="CDD" id="cd02511">
    <property type="entry name" value="Beta4Glucosyltransferase"/>
    <property type="match status" value="1"/>
</dbReference>
<dbReference type="PANTHER" id="PTHR43630">
    <property type="entry name" value="POLY-BETA-1,6-N-ACETYL-D-GLUCOSAMINE SYNTHASE"/>
    <property type="match status" value="1"/>
</dbReference>
<dbReference type="Proteomes" id="UP000589984">
    <property type="component" value="Unassembled WGS sequence"/>
</dbReference>
<feature type="domain" description="Glycosyltransferase 2-like" evidence="2">
    <location>
        <begin position="6"/>
        <end position="129"/>
    </location>
</feature>
<dbReference type="AlphaFoldDB" id="A0A7Y6RBL8"/>
<dbReference type="SUPFAM" id="SSF53448">
    <property type="entry name" value="Nucleotide-diphospho-sugar transferases"/>
    <property type="match status" value="1"/>
</dbReference>
<proteinExistence type="inferred from homology"/>
<dbReference type="RefSeq" id="WP_176302900.1">
    <property type="nucleotide sequence ID" value="NZ_JABWCV010000006.1"/>
</dbReference>
<reference evidence="3 4" key="1">
    <citation type="submission" date="2020-06" db="EMBL/GenBank/DDBJ databases">
        <title>Halomonas sp. QX-1 draft genome sequence.</title>
        <authorList>
            <person name="Qiu X."/>
        </authorList>
    </citation>
    <scope>NUCLEOTIDE SEQUENCE [LARGE SCALE GENOMIC DNA]</scope>
    <source>
        <strain evidence="3 4">QX-1</strain>
    </source>
</reference>
<dbReference type="PANTHER" id="PTHR43630:SF2">
    <property type="entry name" value="GLYCOSYLTRANSFERASE"/>
    <property type="match status" value="1"/>
</dbReference>
<keyword evidence="3" id="KW-0808">Transferase</keyword>